<dbReference type="InterPro" id="IPR050266">
    <property type="entry name" value="AB_hydrolase_sf"/>
</dbReference>
<comment type="caution">
    <text evidence="3">The sequence shown here is derived from an EMBL/GenBank/DDBJ whole genome shotgun (WGS) entry which is preliminary data.</text>
</comment>
<evidence type="ECO:0000259" key="2">
    <source>
        <dbReference type="Pfam" id="PF00561"/>
    </source>
</evidence>
<dbReference type="SUPFAM" id="SSF53474">
    <property type="entry name" value="alpha/beta-Hydrolases"/>
    <property type="match status" value="1"/>
</dbReference>
<evidence type="ECO:0000313" key="3">
    <source>
        <dbReference type="EMBL" id="STD14488.1"/>
    </source>
</evidence>
<dbReference type="RefSeq" id="WP_181816112.1">
    <property type="nucleotide sequence ID" value="NZ_UFYA01000001.1"/>
</dbReference>
<dbReference type="EMBL" id="UFYA01000001">
    <property type="protein sequence ID" value="STD14488.1"/>
    <property type="molecule type" value="Genomic_DNA"/>
</dbReference>
<dbReference type="Gene3D" id="3.40.50.1820">
    <property type="entry name" value="alpha/beta hydrolase"/>
    <property type="match status" value="1"/>
</dbReference>
<dbReference type="PANTHER" id="PTHR43798">
    <property type="entry name" value="MONOACYLGLYCEROL LIPASE"/>
    <property type="match status" value="1"/>
</dbReference>
<reference evidence="3 4" key="1">
    <citation type="submission" date="2018-06" db="EMBL/GenBank/DDBJ databases">
        <authorList>
            <consortium name="Pathogen Informatics"/>
            <person name="Doyle S."/>
        </authorList>
    </citation>
    <scope>NUCLEOTIDE SEQUENCE [LARGE SCALE GENOMIC DNA]</scope>
    <source>
        <strain evidence="3 4">NCTC7915</strain>
    </source>
</reference>
<feature type="domain" description="AB hydrolase-1" evidence="2">
    <location>
        <begin position="42"/>
        <end position="157"/>
    </location>
</feature>
<dbReference type="PANTHER" id="PTHR43798:SF31">
    <property type="entry name" value="AB HYDROLASE SUPERFAMILY PROTEIN YCLE"/>
    <property type="match status" value="1"/>
</dbReference>
<protein>
    <submittedName>
        <fullName evidence="3">Acetoin dehydrogenase E2 subunit dihydrolipoyllysine-residue acetyltransferase</fullName>
    </submittedName>
</protein>
<evidence type="ECO:0000313" key="4">
    <source>
        <dbReference type="Proteomes" id="UP000254118"/>
    </source>
</evidence>
<dbReference type="AlphaFoldDB" id="A0AA46H1B1"/>
<dbReference type="Pfam" id="PF00561">
    <property type="entry name" value="Abhydrolase_1"/>
    <property type="match status" value="1"/>
</dbReference>
<accession>A0AA46H1B1</accession>
<dbReference type="GO" id="GO:0016020">
    <property type="term" value="C:membrane"/>
    <property type="evidence" value="ECO:0007669"/>
    <property type="project" value="TreeGrafter"/>
</dbReference>
<keyword evidence="1" id="KW-0378">Hydrolase</keyword>
<dbReference type="GO" id="GO:0016787">
    <property type="term" value="F:hydrolase activity"/>
    <property type="evidence" value="ECO:0007669"/>
    <property type="project" value="UniProtKB-KW"/>
</dbReference>
<sequence length="254" mass="27194">MSDLPGNFPGDLPDNEALEAMFAAESAPDPQARLWDGRARHLTFLHGLGGSPLTWENQVAKLPPVGIRAQAPWLRGMRPAANETFDFSAAAGDLLMNLQLEGAPRTAIIGHTLGGMVGMQMAVDAPETISHLVLIGAQIRPPAAALKAQKMALKMTPRSRFEAMGVSKNRVASALDMIATFEAGDHLDAITAKTLLVAGERDRAGRAAAEHIAANIAQAEVFIVPGASTEPMNENVEEFNTRLWDFLGVEPHTY</sequence>
<gene>
    <name evidence="3" type="ORF">NCTC7915_02111</name>
</gene>
<dbReference type="InterPro" id="IPR000073">
    <property type="entry name" value="AB_hydrolase_1"/>
</dbReference>
<evidence type="ECO:0000256" key="1">
    <source>
        <dbReference type="ARBA" id="ARBA00022801"/>
    </source>
</evidence>
<dbReference type="Proteomes" id="UP000254118">
    <property type="component" value="Unassembled WGS sequence"/>
</dbReference>
<proteinExistence type="predicted"/>
<name>A0AA46H1B1_9MICO</name>
<dbReference type="InterPro" id="IPR029058">
    <property type="entry name" value="AB_hydrolase_fold"/>
</dbReference>
<organism evidence="3 4">
    <name type="scientific">Dermatophilus congolensis</name>
    <dbReference type="NCBI Taxonomy" id="1863"/>
    <lineage>
        <taxon>Bacteria</taxon>
        <taxon>Bacillati</taxon>
        <taxon>Actinomycetota</taxon>
        <taxon>Actinomycetes</taxon>
        <taxon>Micrococcales</taxon>
        <taxon>Dermatophilaceae</taxon>
        <taxon>Dermatophilus</taxon>
    </lineage>
</organism>